<name>A0A815GXV5_ADIRI</name>
<dbReference type="AlphaFoldDB" id="A0A815GXV5"/>
<proteinExistence type="predicted"/>
<dbReference type="OrthoDB" id="10011481at2759"/>
<dbReference type="Proteomes" id="UP000663852">
    <property type="component" value="Unassembled WGS sequence"/>
</dbReference>
<sequence length="303" mass="34919">MIGNLQLTWPSYGIENATYAGKSYFIFHTCTVDTGLFILYHAYQAHSDEFRALFTSDALHIYTVIRRTFQLVETEGWTIARLYWLTEHNLLTNKHSNGKYDLMNTMEAIVFQFVKPMQTFPIKSQCSCNVCPKRIREHTNVDISLMKTNGKFLNFLPSFATTREHPCRADLGSVKPRKYPEKYSIDEKFPVVDIATNITHIQKRYICEANRTVGKAKFLHQSPFVIVDVGFDPAFVRDLPDPLYIGEHTYNLSAAINNTNQHFTAMIKAQDGSYYHFDDTHHKGCISHDGRILVELALYVLQM</sequence>
<dbReference type="Proteomes" id="UP000663828">
    <property type="component" value="Unassembled WGS sequence"/>
</dbReference>
<protein>
    <submittedName>
        <fullName evidence="1">Uncharacterized protein</fullName>
    </submittedName>
</protein>
<keyword evidence="3" id="KW-1185">Reference proteome</keyword>
<evidence type="ECO:0000313" key="3">
    <source>
        <dbReference type="Proteomes" id="UP000663828"/>
    </source>
</evidence>
<dbReference type="EMBL" id="CAJNOJ010000332">
    <property type="protein sequence ID" value="CAF1403949.1"/>
    <property type="molecule type" value="Genomic_DNA"/>
</dbReference>
<evidence type="ECO:0000313" key="1">
    <source>
        <dbReference type="EMBL" id="CAF1344431.1"/>
    </source>
</evidence>
<evidence type="ECO:0000313" key="2">
    <source>
        <dbReference type="EMBL" id="CAF1403949.1"/>
    </source>
</evidence>
<accession>A0A815GXV5</accession>
<reference evidence="1" key="1">
    <citation type="submission" date="2021-02" db="EMBL/GenBank/DDBJ databases">
        <authorList>
            <person name="Nowell W R."/>
        </authorList>
    </citation>
    <scope>NUCLEOTIDE SEQUENCE</scope>
</reference>
<organism evidence="1 3">
    <name type="scientific">Adineta ricciae</name>
    <name type="common">Rotifer</name>
    <dbReference type="NCBI Taxonomy" id="249248"/>
    <lineage>
        <taxon>Eukaryota</taxon>
        <taxon>Metazoa</taxon>
        <taxon>Spiralia</taxon>
        <taxon>Gnathifera</taxon>
        <taxon>Rotifera</taxon>
        <taxon>Eurotatoria</taxon>
        <taxon>Bdelloidea</taxon>
        <taxon>Adinetida</taxon>
        <taxon>Adinetidae</taxon>
        <taxon>Adineta</taxon>
    </lineage>
</organism>
<comment type="caution">
    <text evidence="1">The sequence shown here is derived from an EMBL/GenBank/DDBJ whole genome shotgun (WGS) entry which is preliminary data.</text>
</comment>
<gene>
    <name evidence="2" type="ORF">EDS130_LOCUS36215</name>
    <name evidence="1" type="ORF">XAT740_LOCUS31136</name>
</gene>
<dbReference type="EMBL" id="CAJNOR010002817">
    <property type="protein sequence ID" value="CAF1344431.1"/>
    <property type="molecule type" value="Genomic_DNA"/>
</dbReference>